<feature type="compositionally biased region" description="Polar residues" evidence="10">
    <location>
        <begin position="10"/>
        <end position="27"/>
    </location>
</feature>
<evidence type="ECO:0000256" key="10">
    <source>
        <dbReference type="SAM" id="MobiDB-lite"/>
    </source>
</evidence>
<gene>
    <name evidence="12" type="primary">ARR3_2</name>
    <name evidence="12" type="ORF">LTR05_008808</name>
</gene>
<keyword evidence="6" id="KW-0059">Arsenical resistance</keyword>
<comment type="caution">
    <text evidence="12">The sequence shown here is derived from an EMBL/GenBank/DDBJ whole genome shotgun (WGS) entry which is preliminary data.</text>
</comment>
<dbReference type="Gene3D" id="1.20.1530.20">
    <property type="match status" value="1"/>
</dbReference>
<evidence type="ECO:0000256" key="5">
    <source>
        <dbReference type="ARBA" id="ARBA00022692"/>
    </source>
</evidence>
<dbReference type="PANTHER" id="PTHR43057:SF1">
    <property type="entry name" value="ARSENICAL-RESISTANCE PROTEIN 3"/>
    <property type="match status" value="1"/>
</dbReference>
<dbReference type="PIRSF" id="PIRSF005508">
    <property type="entry name" value="Acr3"/>
    <property type="match status" value="1"/>
</dbReference>
<comment type="similarity">
    <text evidence="2 9">Belongs to the arsenical resistance-3 (ACR3) (TC 2.A.59) family.</text>
</comment>
<feature type="transmembrane region" description="Helical" evidence="11">
    <location>
        <begin position="85"/>
        <end position="104"/>
    </location>
</feature>
<keyword evidence="7 9" id="KW-1133">Transmembrane helix</keyword>
<feature type="transmembrane region" description="Helical" evidence="11">
    <location>
        <begin position="183"/>
        <end position="206"/>
    </location>
</feature>
<keyword evidence="4 9" id="KW-1003">Cell membrane</keyword>
<evidence type="ECO:0000313" key="12">
    <source>
        <dbReference type="EMBL" id="KAK5080057.1"/>
    </source>
</evidence>
<evidence type="ECO:0000256" key="7">
    <source>
        <dbReference type="ARBA" id="ARBA00022989"/>
    </source>
</evidence>
<feature type="transmembrane region" description="Helical" evidence="11">
    <location>
        <begin position="257"/>
        <end position="278"/>
    </location>
</feature>
<accession>A0AAN7SEJ2</accession>
<evidence type="ECO:0000313" key="13">
    <source>
        <dbReference type="Proteomes" id="UP001309876"/>
    </source>
</evidence>
<comment type="subcellular location">
    <subcellularLocation>
        <location evidence="1 9">Cell membrane</location>
        <topology evidence="1 9">Multi-pass membrane protein</topology>
    </subcellularLocation>
</comment>
<feature type="transmembrane region" description="Helical" evidence="11">
    <location>
        <begin position="354"/>
        <end position="374"/>
    </location>
</feature>
<dbReference type="InterPro" id="IPR004706">
    <property type="entry name" value="Arsenical-R_Acr3"/>
</dbReference>
<dbReference type="GO" id="GO:0015105">
    <property type="term" value="F:arsenite transmembrane transporter activity"/>
    <property type="evidence" value="ECO:0007669"/>
    <property type="project" value="TreeGrafter"/>
</dbReference>
<name>A0AAN7SEJ2_9EURO</name>
<dbReference type="Pfam" id="PF01758">
    <property type="entry name" value="SBF"/>
    <property type="match status" value="1"/>
</dbReference>
<dbReference type="NCBIfam" id="TIGR00832">
    <property type="entry name" value="acr3"/>
    <property type="match status" value="1"/>
</dbReference>
<keyword evidence="5 9" id="KW-0812">Transmembrane</keyword>
<dbReference type="EMBL" id="JAVRRJ010000023">
    <property type="protein sequence ID" value="KAK5080057.1"/>
    <property type="molecule type" value="Genomic_DNA"/>
</dbReference>
<feature type="transmembrane region" description="Helical" evidence="11">
    <location>
        <begin position="218"/>
        <end position="245"/>
    </location>
</feature>
<evidence type="ECO:0000256" key="8">
    <source>
        <dbReference type="ARBA" id="ARBA00023136"/>
    </source>
</evidence>
<feature type="transmembrane region" description="Helical" evidence="11">
    <location>
        <begin position="154"/>
        <end position="176"/>
    </location>
</feature>
<dbReference type="InterPro" id="IPR038770">
    <property type="entry name" value="Na+/solute_symporter_sf"/>
</dbReference>
<evidence type="ECO:0000256" key="2">
    <source>
        <dbReference type="ARBA" id="ARBA00010110"/>
    </source>
</evidence>
<protein>
    <submittedName>
        <fullName evidence="12">Arsenicals resistance</fullName>
    </submittedName>
</protein>
<evidence type="ECO:0000256" key="3">
    <source>
        <dbReference type="ARBA" id="ARBA00022448"/>
    </source>
</evidence>
<dbReference type="PANTHER" id="PTHR43057">
    <property type="entry name" value="ARSENITE EFFLUX TRANSPORTER"/>
    <property type="match status" value="1"/>
</dbReference>
<dbReference type="GO" id="GO:0015297">
    <property type="term" value="F:antiporter activity"/>
    <property type="evidence" value="ECO:0007669"/>
    <property type="project" value="UniProtKB-UniRule"/>
</dbReference>
<feature type="transmembrane region" description="Helical" evidence="11">
    <location>
        <begin position="54"/>
        <end position="73"/>
    </location>
</feature>
<evidence type="ECO:0000256" key="1">
    <source>
        <dbReference type="ARBA" id="ARBA00004651"/>
    </source>
</evidence>
<organism evidence="12 13">
    <name type="scientific">Lithohypha guttulata</name>
    <dbReference type="NCBI Taxonomy" id="1690604"/>
    <lineage>
        <taxon>Eukaryota</taxon>
        <taxon>Fungi</taxon>
        <taxon>Dikarya</taxon>
        <taxon>Ascomycota</taxon>
        <taxon>Pezizomycotina</taxon>
        <taxon>Eurotiomycetes</taxon>
        <taxon>Chaetothyriomycetidae</taxon>
        <taxon>Chaetothyriales</taxon>
        <taxon>Trichomeriaceae</taxon>
        <taxon>Lithohypha</taxon>
    </lineage>
</organism>
<dbReference type="Proteomes" id="UP001309876">
    <property type="component" value="Unassembled WGS sequence"/>
</dbReference>
<reference evidence="12 13" key="1">
    <citation type="submission" date="2023-08" db="EMBL/GenBank/DDBJ databases">
        <title>Black Yeasts Isolated from many extreme environments.</title>
        <authorList>
            <person name="Coleine C."/>
            <person name="Stajich J.E."/>
            <person name="Selbmann L."/>
        </authorList>
    </citation>
    <scope>NUCLEOTIDE SEQUENCE [LARGE SCALE GENOMIC DNA]</scope>
    <source>
        <strain evidence="12 13">CCFEE 5910</strain>
    </source>
</reference>
<evidence type="ECO:0000256" key="11">
    <source>
        <dbReference type="SAM" id="Phobius"/>
    </source>
</evidence>
<evidence type="ECO:0000256" key="9">
    <source>
        <dbReference type="PIRNR" id="PIRNR005508"/>
    </source>
</evidence>
<dbReference type="GO" id="GO:0005886">
    <property type="term" value="C:plasma membrane"/>
    <property type="evidence" value="ECO:0007669"/>
    <property type="project" value="UniProtKB-SubCell"/>
</dbReference>
<dbReference type="GeneID" id="90028437"/>
<evidence type="ECO:0000256" key="4">
    <source>
        <dbReference type="ARBA" id="ARBA00022475"/>
    </source>
</evidence>
<dbReference type="GO" id="GO:0015104">
    <property type="term" value="F:antimonite transmembrane transporter activity"/>
    <property type="evidence" value="ECO:0007669"/>
    <property type="project" value="TreeGrafter"/>
</dbReference>
<keyword evidence="8 9" id="KW-0472">Membrane</keyword>
<feature type="region of interest" description="Disordered" evidence="10">
    <location>
        <begin position="1"/>
        <end position="35"/>
    </location>
</feature>
<proteinExistence type="inferred from homology"/>
<keyword evidence="13" id="KW-1185">Reference proteome</keyword>
<dbReference type="InterPro" id="IPR002657">
    <property type="entry name" value="BilAc:Na_symport/Acr3"/>
</dbReference>
<feature type="transmembrane region" description="Helical" evidence="11">
    <location>
        <begin position="298"/>
        <end position="316"/>
    </location>
</feature>
<dbReference type="RefSeq" id="XP_064750507.1">
    <property type="nucleotide sequence ID" value="XM_064903088.1"/>
</dbReference>
<dbReference type="FunFam" id="1.20.1530.20:FF:000009">
    <property type="entry name" value="Arsenite transporter, ACR3 family"/>
    <property type="match status" value="1"/>
</dbReference>
<keyword evidence="3 9" id="KW-0813">Transport</keyword>
<sequence>MHSFHRKSSSGRPATQIDSSASPTIANDTEKQASQDATQSKKSVYAGLGWLDRLLALWILLAIVIGIVLGNFVDGMEEALQRGKFVNVSVPIAVGLLVMMYPILCKVKYETLHRVFAHRQIWIQLGFSVFVNWIVAPLLMLGLAWAFLPDEPGLRTGLIFVGLARCIAMVLIWTGLAGGDDEYCAILVAVNSVLQMVLYAPLAILFVKVISRTDADAISYSTVATSVGVFLGIPLGAAMVTRFAIRAVNATWYEHVFLKWLAPWSLIGLLYTILVLFASQGKQVVHQIVSVVRVAAPLIVYFIAIFFMTLVVTKRLGFGYKLAATQSFTAASNNFELAIAVAVATFGANSDEALATTVGPLIEVPVLIALVYLVKWVAKRWSWED</sequence>
<evidence type="ECO:0000256" key="6">
    <source>
        <dbReference type="ARBA" id="ARBA00022849"/>
    </source>
</evidence>
<dbReference type="AlphaFoldDB" id="A0AAN7SEJ2"/>
<feature type="transmembrane region" description="Helical" evidence="11">
    <location>
        <begin position="125"/>
        <end position="148"/>
    </location>
</feature>
<dbReference type="GO" id="GO:0046685">
    <property type="term" value="P:response to arsenic-containing substance"/>
    <property type="evidence" value="ECO:0007669"/>
    <property type="project" value="UniProtKB-KW"/>
</dbReference>